<accession>A9B3S8</accession>
<dbReference type="PANTHER" id="PTHR36302:SF1">
    <property type="entry name" value="COPPER CHAPERONE PCU(A)C"/>
    <property type="match status" value="1"/>
</dbReference>
<dbReference type="Gene3D" id="2.60.40.1890">
    <property type="entry name" value="PCu(A)C copper chaperone"/>
    <property type="match status" value="1"/>
</dbReference>
<dbReference type="Pfam" id="PF04314">
    <property type="entry name" value="PCuAC"/>
    <property type="match status" value="1"/>
</dbReference>
<dbReference type="AlphaFoldDB" id="A9B3S8"/>
<proteinExistence type="predicted"/>
<sequence length="187" mass="19164">MKRLMLGLLVLILAACGSETTSTTAPSTSNGAANTLGSLTIEGSFARPAFAAATIMQTPTMATTPVSPTMGGGMSGGSAMMGSNSAAYMTIRNSGTADNLISASTDVAGKVELHTVVADGDVMRMEQVEKIEVPANGEALLKPGGFHVMLLEVKQDLKVGDTIDLSLTFEKAGTITLKVPVQMPSAQ</sequence>
<keyword evidence="1" id="KW-0732">Signal</keyword>
<dbReference type="STRING" id="316274.Haur_3428"/>
<feature type="chain" id="PRO_5002735433" description="Copper chaperone PCu(A)C" evidence="1">
    <location>
        <begin position="18"/>
        <end position="187"/>
    </location>
</feature>
<name>A9B3S8_HERA2</name>
<feature type="signal peptide" evidence="1">
    <location>
        <begin position="1"/>
        <end position="17"/>
    </location>
</feature>
<gene>
    <name evidence="2" type="ordered locus">Haur_3428</name>
</gene>
<evidence type="ECO:0000313" key="3">
    <source>
        <dbReference type="Proteomes" id="UP000000787"/>
    </source>
</evidence>
<dbReference type="SUPFAM" id="SSF110087">
    <property type="entry name" value="DR1885-like metal-binding protein"/>
    <property type="match status" value="1"/>
</dbReference>
<dbReference type="KEGG" id="hau:Haur_3428"/>
<dbReference type="Proteomes" id="UP000000787">
    <property type="component" value="Chromosome"/>
</dbReference>
<evidence type="ECO:0000313" key="2">
    <source>
        <dbReference type="EMBL" id="ABX06064.1"/>
    </source>
</evidence>
<dbReference type="PROSITE" id="PS51257">
    <property type="entry name" value="PROKAR_LIPOPROTEIN"/>
    <property type="match status" value="1"/>
</dbReference>
<organism evidence="2 3">
    <name type="scientific">Herpetosiphon aurantiacus (strain ATCC 23779 / DSM 785 / 114-95)</name>
    <dbReference type="NCBI Taxonomy" id="316274"/>
    <lineage>
        <taxon>Bacteria</taxon>
        <taxon>Bacillati</taxon>
        <taxon>Chloroflexota</taxon>
        <taxon>Chloroflexia</taxon>
        <taxon>Herpetosiphonales</taxon>
        <taxon>Herpetosiphonaceae</taxon>
        <taxon>Herpetosiphon</taxon>
    </lineage>
</organism>
<dbReference type="HOGENOM" id="CLU_100939_0_3_0"/>
<dbReference type="InterPro" id="IPR036182">
    <property type="entry name" value="PCuAC_sf"/>
</dbReference>
<dbReference type="InParanoid" id="A9B3S8"/>
<evidence type="ECO:0000256" key="1">
    <source>
        <dbReference type="SAM" id="SignalP"/>
    </source>
</evidence>
<dbReference type="BioCyc" id="HAUR316274:GHYA-3465-MONOMER"/>
<reference evidence="2 3" key="1">
    <citation type="journal article" date="2011" name="Stand. Genomic Sci.">
        <title>Complete genome sequence of the filamentous gliding predatory bacterium Herpetosiphon aurantiacus type strain (114-95(T)).</title>
        <authorList>
            <person name="Kiss H."/>
            <person name="Nett M."/>
            <person name="Domin N."/>
            <person name="Martin K."/>
            <person name="Maresca J.A."/>
            <person name="Copeland A."/>
            <person name="Lapidus A."/>
            <person name="Lucas S."/>
            <person name="Berry K.W."/>
            <person name="Glavina Del Rio T."/>
            <person name="Dalin E."/>
            <person name="Tice H."/>
            <person name="Pitluck S."/>
            <person name="Richardson P."/>
            <person name="Bruce D."/>
            <person name="Goodwin L."/>
            <person name="Han C."/>
            <person name="Detter J.C."/>
            <person name="Schmutz J."/>
            <person name="Brettin T."/>
            <person name="Land M."/>
            <person name="Hauser L."/>
            <person name="Kyrpides N.C."/>
            <person name="Ivanova N."/>
            <person name="Goker M."/>
            <person name="Woyke T."/>
            <person name="Klenk H.P."/>
            <person name="Bryant D.A."/>
        </authorList>
    </citation>
    <scope>NUCLEOTIDE SEQUENCE [LARGE SCALE GENOMIC DNA]</scope>
    <source>
        <strain evidence="3">ATCC 23779 / DSM 785 / 114-95</strain>
    </source>
</reference>
<keyword evidence="3" id="KW-1185">Reference proteome</keyword>
<evidence type="ECO:0008006" key="4">
    <source>
        <dbReference type="Google" id="ProtNLM"/>
    </source>
</evidence>
<dbReference type="EMBL" id="CP000875">
    <property type="protein sequence ID" value="ABX06064.1"/>
    <property type="molecule type" value="Genomic_DNA"/>
</dbReference>
<dbReference type="InterPro" id="IPR007410">
    <property type="entry name" value="LpqE-like"/>
</dbReference>
<protein>
    <recommendedName>
        <fullName evidence="4">Copper chaperone PCu(A)C</fullName>
    </recommendedName>
</protein>
<dbReference type="InterPro" id="IPR058248">
    <property type="entry name" value="Lxx211020-like"/>
</dbReference>
<dbReference type="eggNOG" id="COG2847">
    <property type="taxonomic scope" value="Bacteria"/>
</dbReference>
<dbReference type="PANTHER" id="PTHR36302">
    <property type="entry name" value="BLR7088 PROTEIN"/>
    <property type="match status" value="1"/>
</dbReference>